<dbReference type="Pfam" id="PF09848">
    <property type="entry name" value="SLFN-g3_helicase"/>
    <property type="match status" value="1"/>
</dbReference>
<dbReference type="InterPro" id="IPR000305">
    <property type="entry name" value="GIY-YIG_endonuc"/>
</dbReference>
<dbReference type="AlphaFoldDB" id="A0A417ZEL7"/>
<accession>A0A417ZEL7</accession>
<dbReference type="PROSITE" id="PS50164">
    <property type="entry name" value="GIY_YIG"/>
    <property type="match status" value="1"/>
</dbReference>
<dbReference type="InterPro" id="IPR027417">
    <property type="entry name" value="P-loop_NTPase"/>
</dbReference>
<dbReference type="SUPFAM" id="SSF82771">
    <property type="entry name" value="GIY-YIG endonuclease"/>
    <property type="match status" value="1"/>
</dbReference>
<dbReference type="OrthoDB" id="3193269at2"/>
<dbReference type="EMBL" id="QOCR01000004">
    <property type="protein sequence ID" value="RHW49740.1"/>
    <property type="molecule type" value="Genomic_DNA"/>
</dbReference>
<evidence type="ECO:0000313" key="3">
    <source>
        <dbReference type="Proteomes" id="UP000284109"/>
    </source>
</evidence>
<dbReference type="Pfam" id="PF01541">
    <property type="entry name" value="GIY-YIG"/>
    <property type="match status" value="1"/>
</dbReference>
<dbReference type="SMART" id="SM00487">
    <property type="entry name" value="DEXDc"/>
    <property type="match status" value="1"/>
</dbReference>
<organism evidence="2 3">
    <name type="scientific">Bombilactobacillus bombi</name>
    <dbReference type="NCBI Taxonomy" id="1303590"/>
    <lineage>
        <taxon>Bacteria</taxon>
        <taxon>Bacillati</taxon>
        <taxon>Bacillota</taxon>
        <taxon>Bacilli</taxon>
        <taxon>Lactobacillales</taxon>
        <taxon>Lactobacillaceae</taxon>
        <taxon>Bombilactobacillus</taxon>
    </lineage>
</organism>
<dbReference type="Gene3D" id="3.40.50.300">
    <property type="entry name" value="P-loop containing nucleotide triphosphate hydrolases"/>
    <property type="match status" value="1"/>
</dbReference>
<comment type="caution">
    <text evidence="2">The sequence shown here is derived from an EMBL/GenBank/DDBJ whole genome shotgun (WGS) entry which is preliminary data.</text>
</comment>
<name>A0A417ZEL7_9LACO</name>
<evidence type="ECO:0000259" key="1">
    <source>
        <dbReference type="PROSITE" id="PS50164"/>
    </source>
</evidence>
<reference evidence="2 3" key="1">
    <citation type="submission" date="2018-07" db="EMBL/GenBank/DDBJ databases">
        <title>Genome sequences of six Lactobacillus spp. isolated from bumble bee guts.</title>
        <authorList>
            <person name="Motta E.V.S."/>
            <person name="Moran N.A."/>
        </authorList>
    </citation>
    <scope>NUCLEOTIDE SEQUENCE [LARGE SCALE GENOMIC DNA]</scope>
    <source>
        <strain evidence="2 3">BI-1.1</strain>
    </source>
</reference>
<evidence type="ECO:0000313" key="2">
    <source>
        <dbReference type="EMBL" id="RHW49740.1"/>
    </source>
</evidence>
<feature type="domain" description="GIY-YIG" evidence="1">
    <location>
        <begin position="31"/>
        <end position="114"/>
    </location>
</feature>
<keyword evidence="3" id="KW-1185">Reference proteome</keyword>
<dbReference type="Proteomes" id="UP000284109">
    <property type="component" value="Unassembled WGS sequence"/>
</dbReference>
<sequence>MAGYDYIELKVNNGELNLDNLNNDQLKILDHRYVIYIYRSITNKKFYIGQTKNFKERNKEHHDGREQKFNSANFNEVIILFSQYFNGSSLDDVESQLITYFIADNQRSRSYPIQYSYYEVINLTMGNSIAEYQNREDISSKVILPFWSNVLYPKKWVKSKTIDKLRDEELVKYSPIKILTEQQQNIINDILKHPTKSYVINGDAGTGKTILLTHLVAKLIKKNEKNKNNKIRIGVVVQPNWEDIAKKIFKVYGLLNNDNLTVATSTTLIKQKDLYDIIIVDESHKLSRRHNKQMASFNSVYNIKKFSNCKSHLEILKKLGKQMVLMYDVLQAIRPANITRADFRELTADFEQRTLSTQFRVQVSVSKSYTSDDYINGIKYLLYKDTNLLQYTNYNPDFDKSLFQDNADDAYFGYFEDKPLHKLSNWIDSDRNFHPEHINRVLAGLVEPWKIADGKDINKTQWHEKGYDNEPDLNLRWNSTQKNWLQSKDTDAKDQIGSVFAVQGIDLNKVGVLIGKDLQVNKDNQLVGDPSHFYNVNGKFSKEDYDIPTNKTEFTIYVLNIYYVLLTRGIDGIRIGFWHNDKFKKYFKETLEC</sequence>
<dbReference type="InterPro" id="IPR014001">
    <property type="entry name" value="Helicase_ATP-bd"/>
</dbReference>
<dbReference type="InterPro" id="IPR035901">
    <property type="entry name" value="GIY-YIG_endonuc_sf"/>
</dbReference>
<dbReference type="CDD" id="cd10439">
    <property type="entry name" value="GIY-YIG_COG3410"/>
    <property type="match status" value="1"/>
</dbReference>
<gene>
    <name evidence="2" type="ORF">DS831_06140</name>
</gene>
<dbReference type="InterPro" id="IPR018647">
    <property type="entry name" value="SLFN_3-like_DNA/RNA_helicase"/>
</dbReference>
<protein>
    <recommendedName>
        <fullName evidence="1">GIY-YIG domain-containing protein</fullName>
    </recommendedName>
</protein>
<dbReference type="SUPFAM" id="SSF52540">
    <property type="entry name" value="P-loop containing nucleoside triphosphate hydrolases"/>
    <property type="match status" value="1"/>
</dbReference>
<proteinExistence type="predicted"/>
<dbReference type="Gene3D" id="3.40.1440.10">
    <property type="entry name" value="GIY-YIG endonuclease"/>
    <property type="match status" value="1"/>
</dbReference>